<dbReference type="GO" id="GO:0004816">
    <property type="term" value="F:asparagine-tRNA ligase activity"/>
    <property type="evidence" value="ECO:0007669"/>
    <property type="project" value="UniProtKB-EC"/>
</dbReference>
<keyword evidence="5 13" id="KW-0547">Nucleotide-binding</keyword>
<dbReference type="Gene3D" id="3.40.50.150">
    <property type="entry name" value="Vaccinia Virus protein VP39"/>
    <property type="match status" value="4"/>
</dbReference>
<dbReference type="GO" id="GO:0009307">
    <property type="term" value="P:DNA restriction-modification system"/>
    <property type="evidence" value="ECO:0007669"/>
    <property type="project" value="UniProtKB-KW"/>
</dbReference>
<dbReference type="InterPro" id="IPR014016">
    <property type="entry name" value="UvrD-like_ATP-bd"/>
</dbReference>
<dbReference type="Gene3D" id="3.90.220.20">
    <property type="entry name" value="DNA methylase specificity domains"/>
    <property type="match status" value="1"/>
</dbReference>
<evidence type="ECO:0000313" key="17">
    <source>
        <dbReference type="Proteomes" id="UP000789396"/>
    </source>
</evidence>
<organism evidence="16 17">
    <name type="scientific">Racocetra fulgida</name>
    <dbReference type="NCBI Taxonomy" id="60492"/>
    <lineage>
        <taxon>Eukaryota</taxon>
        <taxon>Fungi</taxon>
        <taxon>Fungi incertae sedis</taxon>
        <taxon>Mucoromycota</taxon>
        <taxon>Glomeromycotina</taxon>
        <taxon>Glomeromycetes</taxon>
        <taxon>Diversisporales</taxon>
        <taxon>Gigasporaceae</taxon>
        <taxon>Racocetra</taxon>
    </lineage>
</organism>
<dbReference type="SUPFAM" id="SSF116734">
    <property type="entry name" value="DNA methylase specificity domain"/>
    <property type="match status" value="1"/>
</dbReference>
<dbReference type="OrthoDB" id="1470711at2759"/>
<keyword evidence="8 13" id="KW-0347">Helicase</keyword>
<dbReference type="InterPro" id="IPR044946">
    <property type="entry name" value="Restrct_endonuc_typeI_TRD_sf"/>
</dbReference>
<keyword evidence="12" id="KW-0030">Aminoacyl-tRNA synthetase</keyword>
<dbReference type="InterPro" id="IPR002052">
    <property type="entry name" value="DNA_methylase_N6_adenine_CS"/>
</dbReference>
<sequence length="2156" mass="248002">AAVGHLLKNKKEKEFTRLVRKIEEIIISPQQLADTDQVFFNNCQKISSSLTQFSDPPPLTSSSQLRVLRVSEDSWFDEKNLRAIYDEEHYQKLERLISEYEERDPTQFDCLEIQENLEKDPNYLVKKKCGNYLQTNFPQFFAKNCIKLSSFFEEMVKVFAEKFYDDPDWFLLNETHGASELKKMVLIVNAGPGTGKTEIIKERMRFIVEQNLNQRQDKKKNFLRNPANGLRFKILDNLCKYVLNKKSNNVSEKLRRELIKEKRPLICQKIAYDEYLWEARSVLEKSGRLDLYEAIKEFFINEEITKRWQVFDHILVDESQDLNELQLGIIKLLCLPHTTLTFVGDPKQTIYGFRGAKSGIFEAIKNLFPNNVQKNVTEKPGEKPLVFLSENSQKQIDFVVEQIDRTREPARKAILYRNQNSGKQIAKELRKKNIDFIELGDRDNEGVKIIKSVRDLLEKSNVSLTDPDVVDFVEEFIQELEDFTFRRFLVNNPKDKVGRIILSTIHGSKGLEFDHVFLVDVNEEILPSKNTKSTEEELEEARIFYVGVTRAKKKLYLCSSDREKISQFLLKIDPKLVGIRTSKVDFSKAAPLFSAQKKEEIIGEEGEEKVYDLLVEKEIPNLQIDIYAETATMVYFVENILKRIQEKPQDTKLQIYQALQAVEEVKIEGFSLENLTCKERFLDRDLTDYDLQSVINELNEIFQEHSGKSGGEFYTPLCVVQLLVSLIQPREKSVVYDPCCGSGGMFVQSKSVIKEIKKNGGELHCLGQERIPDTLRLAKRRLILEGITNFRLEEGDTLLEDKFPDQQAEFILANPPFNQAHNGMSEGDIPVIMANITLSSLNRRDVEMRQKWLNDNLVEAIVILPNKLFYTTSIAPCVWVLRKGRETSEVLMIDVSQDDFGEKISSKERVLNKEDIKQISEVYYSFQKSGELKKNSIPAVIVSREEIEKNNFVLVPSRYLPDGQEKLTPEEIDKQLLETTTELEGLDEILRENGAVPYYQIKDIQNQILHPKKKLRPEVAIEWKLPLTTENSLLLTTGGTIGKVFYPGIAGCAFASTITCLEPNLDLVLPQFLYYYLQSKENQISKLVVGSTVPMLTKSTLSDFPISLPSLEEQKKILTKFQIVYNQIFASEIHYQDNLQKMIQKHLKIGDLLFQKHHDSTIQIKDHFQLVCGRTPPSKEEPSLQKKNIPLEIIRSHPHRRAKTNYFLTIFRLRHSISKAIHDFFHQEEFYYVPTPIITSNDAEGAGEVFKVATNEEEPFFLRPANLTVSGQLHAEALAQGLGKVYTFSPCFRADPSQTTRHLAEFWMVEAEMTWADLAQITDLAEKLLKYTINYVLANNEEELAYFEKYQQKPIIEKLKNIVSAKFQHLNYEESLGILTKAQNNFQQKNIFFGLDFQAEHEKYLCQHFGNQPLFILNYPTKFKPFYMKNNPDGKTVACFDLIFPEIGELIGGSVREGNYQVLVDKAYQKSLDLDNLKIKKYEGMGYGACYSGEEKEYYYGSKQMTINFLNIDLIMNPNKKDQLIQSLQAQIQELQTKLEDYSQGGIKILFSGKANSQRVARKVKPRTLREIPELSLGNEEQKTKNLVIEGDNLLALSTLYQYHGKIDLIIADPPYNTGKDFRYNDQLFRLGMMLDEIFGENNRIAIINWQKMGGPKTYTHVSPATEYILVYAKDLEKTKTGLMPRGDNYLGQFKNPDNDPLGTWVIGDPSSQTPIYRMVYGLQNPFTGEICKPPTGSHWRFAKPRMKEFLQGWGSEYEEVDLKDGKSVALLIKGFLVENISNPLQDPTIQAAVKKAQEIYQKGQEYYESPLELGVARTTAVASSEISHSVGAGHGFVTETGSDRSFILIESGNPENGDNYCRTLLQKRLQAAIAGGGLKFTTLDKQINNQAILQMERAELIDTIIASRIDKYQQKYQGLQLLKSENCRYLIAKNSNQEGFFLIWDGPNQNVNFTKEVYQSVVQEAQENNLRPPYHVYARLYLCQTERVIFHQIPNSILLDFGNFFPNRENKDLALIAADSDQLAVNYLQENFPSLQVIQKNALNNLKRSDYNVSEKQKLIIIGNPPYNDLTSLKARKIKENFSPNLTIDPAIKSRDLGISFLRSYYHLKADYVCVLHPLSYLIKETNFNYLKEFRDNYRLLKSLVVDSKKFSDAK</sequence>
<dbReference type="NCBIfam" id="TIGR00457">
    <property type="entry name" value="asnS"/>
    <property type="match status" value="1"/>
</dbReference>
<name>A0A9N9FKB8_9GLOM</name>
<gene>
    <name evidence="16" type="ORF">RFULGI_LOCUS4305</name>
</gene>
<protein>
    <recommendedName>
        <fullName evidence="3">asparagine--tRNA ligase</fullName>
        <ecNumber evidence="3">6.1.1.22</ecNumber>
    </recommendedName>
</protein>
<dbReference type="CDD" id="cd18807">
    <property type="entry name" value="SF1_C_UvrD"/>
    <property type="match status" value="1"/>
</dbReference>
<dbReference type="Pfam" id="PF13361">
    <property type="entry name" value="UvrD_C"/>
    <property type="match status" value="1"/>
</dbReference>
<keyword evidence="6" id="KW-0680">Restriction system</keyword>
<reference evidence="16" key="1">
    <citation type="submission" date="2021-06" db="EMBL/GenBank/DDBJ databases">
        <authorList>
            <person name="Kallberg Y."/>
            <person name="Tangrot J."/>
            <person name="Rosling A."/>
        </authorList>
    </citation>
    <scope>NUCLEOTIDE SEQUENCE</scope>
    <source>
        <strain evidence="16">IN212</strain>
    </source>
</reference>
<evidence type="ECO:0000256" key="13">
    <source>
        <dbReference type="PROSITE-ProRule" id="PRU00560"/>
    </source>
</evidence>
<accession>A0A9N9FKB8</accession>
<dbReference type="Pfam" id="PF00152">
    <property type="entry name" value="tRNA-synt_2"/>
    <property type="match status" value="1"/>
</dbReference>
<dbReference type="PROSITE" id="PS00092">
    <property type="entry name" value="N6_MTASE"/>
    <property type="match status" value="3"/>
</dbReference>
<dbReference type="InterPro" id="IPR014017">
    <property type="entry name" value="DNA_helicase_UvrD-like_C"/>
</dbReference>
<dbReference type="Gene3D" id="3.40.50.300">
    <property type="entry name" value="P-loop containing nucleotide triphosphate hydrolases"/>
    <property type="match status" value="2"/>
</dbReference>
<evidence type="ECO:0000256" key="2">
    <source>
        <dbReference type="ARBA" id="ARBA00010923"/>
    </source>
</evidence>
<dbReference type="PRINTS" id="PR00507">
    <property type="entry name" value="N12N6MTFRASE"/>
</dbReference>
<evidence type="ECO:0000256" key="5">
    <source>
        <dbReference type="ARBA" id="ARBA00022741"/>
    </source>
</evidence>
<dbReference type="GO" id="GO:0003677">
    <property type="term" value="F:DNA binding"/>
    <property type="evidence" value="ECO:0007669"/>
    <property type="project" value="UniProtKB-KW"/>
</dbReference>
<keyword evidence="9 13" id="KW-0067">ATP-binding</keyword>
<comment type="caution">
    <text evidence="13">Lacks conserved residue(s) required for the propagation of feature annotation.</text>
</comment>
<dbReference type="CDD" id="cd16961">
    <property type="entry name" value="RMtype1_S_TRD-CR_like"/>
    <property type="match status" value="1"/>
</dbReference>
<feature type="non-terminal residue" evidence="16">
    <location>
        <position position="1"/>
    </location>
</feature>
<dbReference type="GO" id="GO:0032259">
    <property type="term" value="P:methylation"/>
    <property type="evidence" value="ECO:0007669"/>
    <property type="project" value="InterPro"/>
</dbReference>
<dbReference type="InterPro" id="IPR003356">
    <property type="entry name" value="DNA_methylase_A-5"/>
</dbReference>
<dbReference type="InterPro" id="IPR029063">
    <property type="entry name" value="SAM-dependent_MTases_sf"/>
</dbReference>
<evidence type="ECO:0000259" key="15">
    <source>
        <dbReference type="PROSITE" id="PS51198"/>
    </source>
</evidence>
<dbReference type="SUPFAM" id="SSF55681">
    <property type="entry name" value="Class II aaRS and biotin synthetases"/>
    <property type="match status" value="1"/>
</dbReference>
<dbReference type="Proteomes" id="UP000789396">
    <property type="component" value="Unassembled WGS sequence"/>
</dbReference>
<keyword evidence="7 13" id="KW-0378">Hydrolase</keyword>
<evidence type="ECO:0000256" key="11">
    <source>
        <dbReference type="ARBA" id="ARBA00023125"/>
    </source>
</evidence>
<dbReference type="CDD" id="cd02440">
    <property type="entry name" value="AdoMet_MTases"/>
    <property type="match status" value="1"/>
</dbReference>
<dbReference type="GO" id="GO:0004386">
    <property type="term" value="F:helicase activity"/>
    <property type="evidence" value="ECO:0007669"/>
    <property type="project" value="UniProtKB-UniRule"/>
</dbReference>
<evidence type="ECO:0000256" key="8">
    <source>
        <dbReference type="ARBA" id="ARBA00022806"/>
    </source>
</evidence>
<dbReference type="GO" id="GO:0005524">
    <property type="term" value="F:ATP binding"/>
    <property type="evidence" value="ECO:0007669"/>
    <property type="project" value="UniProtKB-UniRule"/>
</dbReference>
<dbReference type="SUPFAM" id="SSF53335">
    <property type="entry name" value="S-adenosyl-L-methionine-dependent methyltransferases"/>
    <property type="match status" value="2"/>
</dbReference>
<dbReference type="InterPro" id="IPR000055">
    <property type="entry name" value="Restrct_endonuc_typeI_TRD"/>
</dbReference>
<comment type="caution">
    <text evidence="16">The sequence shown here is derived from an EMBL/GenBank/DDBJ whole genome shotgun (WGS) entry which is preliminary data.</text>
</comment>
<evidence type="ECO:0000256" key="3">
    <source>
        <dbReference type="ARBA" id="ARBA00012816"/>
    </source>
</evidence>
<dbReference type="EC" id="6.1.1.22" evidence="3"/>
<dbReference type="Gene3D" id="1.10.486.10">
    <property type="entry name" value="PCRA, domain 4"/>
    <property type="match status" value="1"/>
</dbReference>
<keyword evidence="10" id="KW-0648">Protein biosynthesis</keyword>
<dbReference type="InterPro" id="IPR004522">
    <property type="entry name" value="Asn-tRNA-ligase"/>
</dbReference>
<dbReference type="SUPFAM" id="SSF52540">
    <property type="entry name" value="P-loop containing nucleoside triphosphate hydrolases"/>
    <property type="match status" value="1"/>
</dbReference>
<dbReference type="InterPro" id="IPR004364">
    <property type="entry name" value="Aa-tRNA-synt_II"/>
</dbReference>
<comment type="similarity">
    <text evidence="2">Belongs to the type-I restriction system S methylase family.</text>
</comment>
<dbReference type="InterPro" id="IPR045864">
    <property type="entry name" value="aa-tRNA-synth_II/BPL/LPL"/>
</dbReference>
<evidence type="ECO:0000256" key="6">
    <source>
        <dbReference type="ARBA" id="ARBA00022747"/>
    </source>
</evidence>
<dbReference type="Pfam" id="PF02384">
    <property type="entry name" value="N6_Mtase"/>
    <property type="match status" value="2"/>
</dbReference>
<feature type="domain" description="Aminoacyl-transfer RNA synthetases class-II family profile" evidence="14">
    <location>
        <begin position="1211"/>
        <end position="1518"/>
    </location>
</feature>
<dbReference type="PROSITE" id="PS50862">
    <property type="entry name" value="AA_TRNA_LIGASE_II"/>
    <property type="match status" value="1"/>
</dbReference>
<dbReference type="EMBL" id="CAJVPZ010004235">
    <property type="protein sequence ID" value="CAG8542983.1"/>
    <property type="molecule type" value="Genomic_DNA"/>
</dbReference>
<evidence type="ECO:0000256" key="4">
    <source>
        <dbReference type="ARBA" id="ARBA00022598"/>
    </source>
</evidence>
<proteinExistence type="inferred from homology"/>
<dbReference type="PROSITE" id="PS51198">
    <property type="entry name" value="UVRD_HELICASE_ATP_BIND"/>
    <property type="match status" value="1"/>
</dbReference>
<evidence type="ECO:0000259" key="14">
    <source>
        <dbReference type="PROSITE" id="PS50862"/>
    </source>
</evidence>
<keyword evidence="11" id="KW-0238">DNA-binding</keyword>
<feature type="non-terminal residue" evidence="16">
    <location>
        <position position="2156"/>
    </location>
</feature>
<dbReference type="GO" id="GO:0016787">
    <property type="term" value="F:hydrolase activity"/>
    <property type="evidence" value="ECO:0007669"/>
    <property type="project" value="UniProtKB-UniRule"/>
</dbReference>
<dbReference type="GO" id="GO:0005739">
    <property type="term" value="C:mitochondrion"/>
    <property type="evidence" value="ECO:0007669"/>
    <property type="project" value="TreeGrafter"/>
</dbReference>
<evidence type="ECO:0000256" key="1">
    <source>
        <dbReference type="ARBA" id="ARBA00008226"/>
    </source>
</evidence>
<keyword evidence="17" id="KW-1185">Reference proteome</keyword>
<dbReference type="InterPro" id="IPR027417">
    <property type="entry name" value="P-loop_NTPase"/>
</dbReference>
<evidence type="ECO:0000256" key="7">
    <source>
        <dbReference type="ARBA" id="ARBA00022801"/>
    </source>
</evidence>
<feature type="domain" description="UvrD-like helicase ATP-binding" evidence="15">
    <location>
        <begin position="1"/>
        <end position="395"/>
    </location>
</feature>
<comment type="similarity">
    <text evidence="1">Belongs to the class-II aminoacyl-tRNA synthetase family.</text>
</comment>
<dbReference type="Pfam" id="PF00580">
    <property type="entry name" value="UvrD-helicase"/>
    <property type="match status" value="1"/>
</dbReference>
<evidence type="ECO:0000313" key="16">
    <source>
        <dbReference type="EMBL" id="CAG8542983.1"/>
    </source>
</evidence>
<dbReference type="GO" id="GO:0006421">
    <property type="term" value="P:asparaginyl-tRNA aminoacylation"/>
    <property type="evidence" value="ECO:0007669"/>
    <property type="project" value="InterPro"/>
</dbReference>
<dbReference type="PANTHER" id="PTHR22594:SF34">
    <property type="entry name" value="ASPARAGINE--TRNA LIGASE, MITOCHONDRIAL-RELATED"/>
    <property type="match status" value="1"/>
</dbReference>
<evidence type="ECO:0000256" key="10">
    <source>
        <dbReference type="ARBA" id="ARBA00022917"/>
    </source>
</evidence>
<keyword evidence="4" id="KW-0436">Ligase</keyword>
<dbReference type="InterPro" id="IPR006195">
    <property type="entry name" value="aa-tRNA-synth_II"/>
</dbReference>
<dbReference type="Pfam" id="PF01420">
    <property type="entry name" value="Methylase_S"/>
    <property type="match status" value="1"/>
</dbReference>
<evidence type="ECO:0000256" key="12">
    <source>
        <dbReference type="ARBA" id="ARBA00023146"/>
    </source>
</evidence>
<dbReference type="GO" id="GO:0008170">
    <property type="term" value="F:N-methyltransferase activity"/>
    <property type="evidence" value="ECO:0007669"/>
    <property type="project" value="InterPro"/>
</dbReference>
<dbReference type="Gene3D" id="3.30.930.10">
    <property type="entry name" value="Bira Bifunctional Protein, Domain 2"/>
    <property type="match status" value="1"/>
</dbReference>
<evidence type="ECO:0000256" key="9">
    <source>
        <dbReference type="ARBA" id="ARBA00022840"/>
    </source>
</evidence>
<dbReference type="PANTHER" id="PTHR22594">
    <property type="entry name" value="ASPARTYL/LYSYL-TRNA SYNTHETASE"/>
    <property type="match status" value="1"/>
</dbReference>